<evidence type="ECO:0000256" key="2">
    <source>
        <dbReference type="ARBA" id="ARBA00004651"/>
    </source>
</evidence>
<keyword evidence="5" id="KW-0597">Phosphoprotein</keyword>
<dbReference type="InterPro" id="IPR003594">
    <property type="entry name" value="HATPase_dom"/>
</dbReference>
<comment type="caution">
    <text evidence="12">The sequence shown here is derived from an EMBL/GenBank/DDBJ whole genome shotgun (WGS) entry which is preliminary data.</text>
</comment>
<dbReference type="PRINTS" id="PR00344">
    <property type="entry name" value="BCTRLSENSOR"/>
</dbReference>
<keyword evidence="10" id="KW-0812">Transmembrane</keyword>
<gene>
    <name evidence="12" type="ORF">FHS89_000042</name>
</gene>
<evidence type="ECO:0000256" key="6">
    <source>
        <dbReference type="ARBA" id="ARBA00022679"/>
    </source>
</evidence>
<dbReference type="InterPro" id="IPR036097">
    <property type="entry name" value="HisK_dim/P_sf"/>
</dbReference>
<reference evidence="12 13" key="1">
    <citation type="submission" date="2020-08" db="EMBL/GenBank/DDBJ databases">
        <title>Genomic Encyclopedia of Type Strains, Phase IV (KMG-IV): sequencing the most valuable type-strain genomes for metagenomic binning, comparative biology and taxonomic classification.</title>
        <authorList>
            <person name="Goeker M."/>
        </authorList>
    </citation>
    <scope>NUCLEOTIDE SEQUENCE [LARGE SCALE GENOMIC DNA]</scope>
    <source>
        <strain evidence="12 13">DSM 103377</strain>
    </source>
</reference>
<evidence type="ECO:0000256" key="10">
    <source>
        <dbReference type="SAM" id="Phobius"/>
    </source>
</evidence>
<dbReference type="EMBL" id="JACIJS010000001">
    <property type="protein sequence ID" value="MBB5514044.1"/>
    <property type="molecule type" value="Genomic_DNA"/>
</dbReference>
<keyword evidence="10" id="KW-0472">Membrane</keyword>
<dbReference type="Proteomes" id="UP000553766">
    <property type="component" value="Unassembled WGS sequence"/>
</dbReference>
<evidence type="ECO:0000256" key="7">
    <source>
        <dbReference type="ARBA" id="ARBA00022741"/>
    </source>
</evidence>
<dbReference type="PANTHER" id="PTHR44936:SF10">
    <property type="entry name" value="SENSOR PROTEIN RSTB"/>
    <property type="match status" value="1"/>
</dbReference>
<dbReference type="SMART" id="SM00387">
    <property type="entry name" value="HATPase_c"/>
    <property type="match status" value="1"/>
</dbReference>
<evidence type="ECO:0000313" key="12">
    <source>
        <dbReference type="EMBL" id="MBB5514044.1"/>
    </source>
</evidence>
<evidence type="ECO:0000256" key="8">
    <source>
        <dbReference type="ARBA" id="ARBA00022777"/>
    </source>
</evidence>
<evidence type="ECO:0000256" key="3">
    <source>
        <dbReference type="ARBA" id="ARBA00012438"/>
    </source>
</evidence>
<evidence type="ECO:0000256" key="4">
    <source>
        <dbReference type="ARBA" id="ARBA00022475"/>
    </source>
</evidence>
<evidence type="ECO:0000313" key="13">
    <source>
        <dbReference type="Proteomes" id="UP000553766"/>
    </source>
</evidence>
<dbReference type="InterPro" id="IPR050980">
    <property type="entry name" value="2C_sensor_his_kinase"/>
</dbReference>
<organism evidence="12 13">
    <name type="scientific">Rubricella aquisinus</name>
    <dbReference type="NCBI Taxonomy" id="2028108"/>
    <lineage>
        <taxon>Bacteria</taxon>
        <taxon>Pseudomonadati</taxon>
        <taxon>Pseudomonadota</taxon>
        <taxon>Alphaproteobacteria</taxon>
        <taxon>Rhodobacterales</taxon>
        <taxon>Paracoccaceae</taxon>
        <taxon>Rubricella</taxon>
    </lineage>
</organism>
<feature type="domain" description="Histidine kinase" evidence="11">
    <location>
        <begin position="224"/>
        <end position="434"/>
    </location>
</feature>
<dbReference type="Gene3D" id="1.10.287.130">
    <property type="match status" value="1"/>
</dbReference>
<dbReference type="RefSeq" id="WP_184007262.1">
    <property type="nucleotide sequence ID" value="NZ_JACIJS010000001.1"/>
</dbReference>
<protein>
    <recommendedName>
        <fullName evidence="3">histidine kinase</fullName>
        <ecNumber evidence="3">2.7.13.3</ecNumber>
    </recommendedName>
</protein>
<dbReference type="PROSITE" id="PS50109">
    <property type="entry name" value="HIS_KIN"/>
    <property type="match status" value="1"/>
</dbReference>
<dbReference type="GO" id="GO:0005886">
    <property type="term" value="C:plasma membrane"/>
    <property type="evidence" value="ECO:0007669"/>
    <property type="project" value="UniProtKB-SubCell"/>
</dbReference>
<keyword evidence="9" id="KW-0067">ATP-binding</keyword>
<feature type="transmembrane region" description="Helical" evidence="10">
    <location>
        <begin position="135"/>
        <end position="156"/>
    </location>
</feature>
<dbReference type="CDD" id="cd00082">
    <property type="entry name" value="HisKA"/>
    <property type="match status" value="1"/>
</dbReference>
<evidence type="ECO:0000256" key="9">
    <source>
        <dbReference type="ARBA" id="ARBA00022840"/>
    </source>
</evidence>
<dbReference type="GO" id="GO:0005524">
    <property type="term" value="F:ATP binding"/>
    <property type="evidence" value="ECO:0007669"/>
    <property type="project" value="UniProtKB-KW"/>
</dbReference>
<dbReference type="InterPro" id="IPR047770">
    <property type="entry name" value="RegB"/>
</dbReference>
<dbReference type="InterPro" id="IPR005467">
    <property type="entry name" value="His_kinase_dom"/>
</dbReference>
<feature type="transmembrane region" description="Helical" evidence="10">
    <location>
        <begin position="168"/>
        <end position="188"/>
    </location>
</feature>
<dbReference type="GO" id="GO:0000155">
    <property type="term" value="F:phosphorelay sensor kinase activity"/>
    <property type="evidence" value="ECO:0007669"/>
    <property type="project" value="InterPro"/>
</dbReference>
<dbReference type="InterPro" id="IPR003661">
    <property type="entry name" value="HisK_dim/P_dom"/>
</dbReference>
<keyword evidence="6 12" id="KW-0808">Transferase</keyword>
<keyword evidence="7" id="KW-0547">Nucleotide-binding</keyword>
<keyword evidence="8 12" id="KW-0418">Kinase</keyword>
<keyword evidence="4" id="KW-1003">Cell membrane</keyword>
<dbReference type="InterPro" id="IPR004358">
    <property type="entry name" value="Sig_transdc_His_kin-like_C"/>
</dbReference>
<dbReference type="SUPFAM" id="SSF55874">
    <property type="entry name" value="ATPase domain of HSP90 chaperone/DNA topoisomerase II/histidine kinase"/>
    <property type="match status" value="1"/>
</dbReference>
<dbReference type="AlphaFoldDB" id="A0A840WUZ6"/>
<comment type="catalytic activity">
    <reaction evidence="1">
        <text>ATP + protein L-histidine = ADP + protein N-phospho-L-histidine.</text>
        <dbReference type="EC" id="2.7.13.3"/>
    </reaction>
</comment>
<feature type="transmembrane region" description="Helical" evidence="10">
    <location>
        <begin position="98"/>
        <end position="123"/>
    </location>
</feature>
<proteinExistence type="predicted"/>
<evidence type="ECO:0000256" key="5">
    <source>
        <dbReference type="ARBA" id="ARBA00022553"/>
    </source>
</evidence>
<dbReference type="PANTHER" id="PTHR44936">
    <property type="entry name" value="SENSOR PROTEIN CREC"/>
    <property type="match status" value="1"/>
</dbReference>
<sequence>MTDIVPPNTDRQTLFAKDARSDWVRLGTLLTLRWLAAVGQITAVLLAYYLFDIALRLDHVLFVILLSVSFNIVAQLILPDTRRLSENATTLMLLFDLMQLGALLFLTGGITNPFVMLIIAPVVISATALTLRATVGLGLVAVMLTTLLTIWFQPLVFKDGTVLMLPSIYMLGMWCAVLISAIFLGMYARRVTVETFSMNQALLATQMALAREQRLSALGGVVAAAAHELGTPLATIKLTAAELEDDISTLDVPDHVREDIALIREQTDRCREILKDMGRAGKEDTHLRYAPVSAMVEEAAEPHADRGKRLILRVDGSTDLSDVPDQPVVVRKPELLHGLRNLIQNAVDFAETTVWIDVDWDETAIRIAVGDDGPGYPADMIGRIGDPFVRRRGARGADPRRPGYEGMGLGLFIAKTLLERSGASLTFTNASSGARKRPSTVAAEYARPSGALVEGVWRRATIEASSGQARGPLGLNPRVSS</sequence>
<feature type="transmembrane region" description="Helical" evidence="10">
    <location>
        <begin position="32"/>
        <end position="51"/>
    </location>
</feature>
<dbReference type="SUPFAM" id="SSF47384">
    <property type="entry name" value="Homodimeric domain of signal transducing histidine kinase"/>
    <property type="match status" value="1"/>
</dbReference>
<feature type="transmembrane region" description="Helical" evidence="10">
    <location>
        <begin position="60"/>
        <end position="78"/>
    </location>
</feature>
<dbReference type="Gene3D" id="3.30.565.10">
    <property type="entry name" value="Histidine kinase-like ATPase, C-terminal domain"/>
    <property type="match status" value="1"/>
</dbReference>
<dbReference type="Pfam" id="PF00512">
    <property type="entry name" value="HisKA"/>
    <property type="match status" value="1"/>
</dbReference>
<comment type="subcellular location">
    <subcellularLocation>
        <location evidence="2">Cell membrane</location>
        <topology evidence="2">Multi-pass membrane protein</topology>
    </subcellularLocation>
</comment>
<evidence type="ECO:0000259" key="11">
    <source>
        <dbReference type="PROSITE" id="PS50109"/>
    </source>
</evidence>
<dbReference type="EC" id="2.7.13.3" evidence="3"/>
<evidence type="ECO:0000256" key="1">
    <source>
        <dbReference type="ARBA" id="ARBA00000085"/>
    </source>
</evidence>
<dbReference type="Pfam" id="PF02518">
    <property type="entry name" value="HATPase_c"/>
    <property type="match status" value="1"/>
</dbReference>
<keyword evidence="13" id="KW-1185">Reference proteome</keyword>
<dbReference type="NCBIfam" id="NF045988">
    <property type="entry name" value="HisKinRegBRhodob"/>
    <property type="match status" value="1"/>
</dbReference>
<dbReference type="InterPro" id="IPR036890">
    <property type="entry name" value="HATPase_C_sf"/>
</dbReference>
<accession>A0A840WUZ6</accession>
<dbReference type="NCBIfam" id="NF033792">
    <property type="entry name" value="ActS_PrrB_HisK"/>
    <property type="match status" value="1"/>
</dbReference>
<dbReference type="SMART" id="SM00388">
    <property type="entry name" value="HisKA"/>
    <property type="match status" value="1"/>
</dbReference>
<keyword evidence="10" id="KW-1133">Transmembrane helix</keyword>
<name>A0A840WUZ6_9RHOB</name>